<sequence>MQGRQVYVAMSRGEMPDFMILGPCPVCGEETGTVQCRWCGADLALLEEQASKLEAEEYLKNEADWREQEDEYHQSLQE</sequence>
<gene>
    <name evidence="1" type="ORF">LCGC14_1893030</name>
</gene>
<accession>A0A0F9FZ54</accession>
<protein>
    <submittedName>
        <fullName evidence="1">Uncharacterized protein</fullName>
    </submittedName>
</protein>
<dbReference type="EMBL" id="LAZR01019688">
    <property type="protein sequence ID" value="KKL91603.1"/>
    <property type="molecule type" value="Genomic_DNA"/>
</dbReference>
<proteinExistence type="predicted"/>
<reference evidence="1" key="1">
    <citation type="journal article" date="2015" name="Nature">
        <title>Complex archaea that bridge the gap between prokaryotes and eukaryotes.</title>
        <authorList>
            <person name="Spang A."/>
            <person name="Saw J.H."/>
            <person name="Jorgensen S.L."/>
            <person name="Zaremba-Niedzwiedzka K."/>
            <person name="Martijn J."/>
            <person name="Lind A.E."/>
            <person name="van Eijk R."/>
            <person name="Schleper C."/>
            <person name="Guy L."/>
            <person name="Ettema T.J."/>
        </authorList>
    </citation>
    <scope>NUCLEOTIDE SEQUENCE</scope>
</reference>
<comment type="caution">
    <text evidence="1">The sequence shown here is derived from an EMBL/GenBank/DDBJ whole genome shotgun (WGS) entry which is preliminary data.</text>
</comment>
<dbReference type="AlphaFoldDB" id="A0A0F9FZ54"/>
<name>A0A0F9FZ54_9ZZZZ</name>
<evidence type="ECO:0000313" key="1">
    <source>
        <dbReference type="EMBL" id="KKL91603.1"/>
    </source>
</evidence>
<organism evidence="1">
    <name type="scientific">marine sediment metagenome</name>
    <dbReference type="NCBI Taxonomy" id="412755"/>
    <lineage>
        <taxon>unclassified sequences</taxon>
        <taxon>metagenomes</taxon>
        <taxon>ecological metagenomes</taxon>
    </lineage>
</organism>